<evidence type="ECO:0000313" key="2">
    <source>
        <dbReference type="Proteomes" id="UP000036403"/>
    </source>
</evidence>
<dbReference type="PANTHER" id="PTHR47326">
    <property type="entry name" value="TRANSPOSABLE ELEMENT TC3 TRANSPOSASE-LIKE PROTEIN"/>
    <property type="match status" value="1"/>
</dbReference>
<dbReference type="InterPro" id="IPR036397">
    <property type="entry name" value="RNaseH_sf"/>
</dbReference>
<organism evidence="1 2">
    <name type="scientific">Lasius niger</name>
    <name type="common">Black garden ant</name>
    <dbReference type="NCBI Taxonomy" id="67767"/>
    <lineage>
        <taxon>Eukaryota</taxon>
        <taxon>Metazoa</taxon>
        <taxon>Ecdysozoa</taxon>
        <taxon>Arthropoda</taxon>
        <taxon>Hexapoda</taxon>
        <taxon>Insecta</taxon>
        <taxon>Pterygota</taxon>
        <taxon>Neoptera</taxon>
        <taxon>Endopterygota</taxon>
        <taxon>Hymenoptera</taxon>
        <taxon>Apocrita</taxon>
        <taxon>Aculeata</taxon>
        <taxon>Formicoidea</taxon>
        <taxon>Formicidae</taxon>
        <taxon>Formicinae</taxon>
        <taxon>Lasius</taxon>
        <taxon>Lasius</taxon>
    </lineage>
</organism>
<protein>
    <submittedName>
        <fullName evidence="1">Transposable element tc3 transposase</fullName>
    </submittedName>
</protein>
<evidence type="ECO:0000313" key="1">
    <source>
        <dbReference type="EMBL" id="KMQ93088.1"/>
    </source>
</evidence>
<dbReference type="GO" id="GO:0003676">
    <property type="term" value="F:nucleic acid binding"/>
    <property type="evidence" value="ECO:0007669"/>
    <property type="project" value="InterPro"/>
</dbReference>
<dbReference type="Gene3D" id="3.30.420.10">
    <property type="entry name" value="Ribonuclease H-like superfamily/Ribonuclease H"/>
    <property type="match status" value="1"/>
</dbReference>
<accession>A0A0J7KRY7</accession>
<dbReference type="EMBL" id="LBMM01003825">
    <property type="protein sequence ID" value="KMQ93088.1"/>
    <property type="molecule type" value="Genomic_DNA"/>
</dbReference>
<sequence>MLQSELPEMLEVVNPNMVQRMWIQQDGTPPHFARIVTNILYLTYGQRWIGRDGYVAWPPRSPDLTTPDFFWGVSKGCCVSEDTYYAGKYQGAHKTSVQKYTGNHAKENH</sequence>
<gene>
    <name evidence="1" type="ORF">RF55_6839</name>
</gene>
<dbReference type="OrthoDB" id="7913683at2759"/>
<proteinExistence type="predicted"/>
<reference evidence="1 2" key="1">
    <citation type="submission" date="2015-04" db="EMBL/GenBank/DDBJ databases">
        <title>Lasius niger genome sequencing.</title>
        <authorList>
            <person name="Konorov E.A."/>
            <person name="Nikitin M.A."/>
            <person name="Kirill M.V."/>
            <person name="Chang P."/>
        </authorList>
    </citation>
    <scope>NUCLEOTIDE SEQUENCE [LARGE SCALE GENOMIC DNA]</scope>
    <source>
        <tissue evidence="1">Whole</tissue>
    </source>
</reference>
<dbReference type="PaxDb" id="67767-A0A0J7KRY7"/>
<comment type="caution">
    <text evidence="1">The sequence shown here is derived from an EMBL/GenBank/DDBJ whole genome shotgun (WGS) entry which is preliminary data.</text>
</comment>
<dbReference type="PANTHER" id="PTHR47326:SF1">
    <property type="entry name" value="HTH PSQ-TYPE DOMAIN-CONTAINING PROTEIN"/>
    <property type="match status" value="1"/>
</dbReference>
<dbReference type="AlphaFoldDB" id="A0A0J7KRY7"/>
<keyword evidence="2" id="KW-1185">Reference proteome</keyword>
<dbReference type="Proteomes" id="UP000036403">
    <property type="component" value="Unassembled WGS sequence"/>
</dbReference>
<name>A0A0J7KRY7_LASNI</name>
<dbReference type="STRING" id="67767.A0A0J7KRY7"/>